<dbReference type="EMBL" id="QYUN01000003">
    <property type="protein sequence ID" value="RJF96650.1"/>
    <property type="molecule type" value="Genomic_DNA"/>
</dbReference>
<dbReference type="Proteomes" id="UP000285190">
    <property type="component" value="Unassembled WGS sequence"/>
</dbReference>
<keyword evidence="2" id="KW-1185">Reference proteome</keyword>
<gene>
    <name evidence="1" type="ORF">D3870_19700</name>
</gene>
<evidence type="ECO:0000313" key="1">
    <source>
        <dbReference type="EMBL" id="RJF96650.1"/>
    </source>
</evidence>
<proteinExistence type="predicted"/>
<evidence type="ECO:0000313" key="2">
    <source>
        <dbReference type="Proteomes" id="UP000285190"/>
    </source>
</evidence>
<sequence>MTACGGGGPLDETELAAAGPQASAAAAVAARAPKPSDTFGNFNPDIWNQHDWYECNCARNPETTQPASTPWAAAN</sequence>
<accession>A0A418WVE3</accession>
<dbReference type="AlphaFoldDB" id="A0A418WVE3"/>
<comment type="caution">
    <text evidence="1">The sequence shown here is derived from an EMBL/GenBank/DDBJ whole genome shotgun (WGS) entry which is preliminary data.</text>
</comment>
<name>A0A418WVE3_9BURK</name>
<organism evidence="1 2">
    <name type="scientific">Noviherbaspirillum cavernae</name>
    <dbReference type="NCBI Taxonomy" id="2320862"/>
    <lineage>
        <taxon>Bacteria</taxon>
        <taxon>Pseudomonadati</taxon>
        <taxon>Pseudomonadota</taxon>
        <taxon>Betaproteobacteria</taxon>
        <taxon>Burkholderiales</taxon>
        <taxon>Oxalobacteraceae</taxon>
        <taxon>Noviherbaspirillum</taxon>
    </lineage>
</organism>
<protein>
    <submittedName>
        <fullName evidence="1">Uncharacterized protein</fullName>
    </submittedName>
</protein>
<reference evidence="1 2" key="1">
    <citation type="submission" date="2018-09" db="EMBL/GenBank/DDBJ databases">
        <authorList>
            <person name="Zhu H."/>
        </authorList>
    </citation>
    <scope>NUCLEOTIDE SEQUENCE [LARGE SCALE GENOMIC DNA]</scope>
    <source>
        <strain evidence="1 2">K2R10-39</strain>
    </source>
</reference>